<reference evidence="1" key="1">
    <citation type="submission" date="2023-02" db="EMBL/GenBank/DDBJ databases">
        <title>Genome of toxic invasive species Heracleum sosnowskyi carries increased number of genes despite the absence of recent whole-genome duplications.</title>
        <authorList>
            <person name="Schelkunov M."/>
            <person name="Shtratnikova V."/>
            <person name="Makarenko M."/>
            <person name="Klepikova A."/>
            <person name="Omelchenko D."/>
            <person name="Novikova G."/>
            <person name="Obukhova E."/>
            <person name="Bogdanov V."/>
            <person name="Penin A."/>
            <person name="Logacheva M."/>
        </authorList>
    </citation>
    <scope>NUCLEOTIDE SEQUENCE</scope>
    <source>
        <strain evidence="1">Hsosn_3</strain>
        <tissue evidence="1">Leaf</tissue>
    </source>
</reference>
<evidence type="ECO:0000313" key="2">
    <source>
        <dbReference type="Proteomes" id="UP001237642"/>
    </source>
</evidence>
<name>A0AAD8IPF5_9APIA</name>
<dbReference type="PANTHER" id="PTHR36892:SF1">
    <property type="entry name" value="OS05G0518200 PROTEIN"/>
    <property type="match status" value="1"/>
</dbReference>
<dbReference type="EMBL" id="JAUIZM010000004">
    <property type="protein sequence ID" value="KAK1388778.1"/>
    <property type="molecule type" value="Genomic_DNA"/>
</dbReference>
<accession>A0AAD8IPF5</accession>
<dbReference type="AlphaFoldDB" id="A0AAD8IPF5"/>
<keyword evidence="2" id="KW-1185">Reference proteome</keyword>
<comment type="caution">
    <text evidence="1">The sequence shown here is derived from an EMBL/GenBank/DDBJ whole genome shotgun (WGS) entry which is preliminary data.</text>
</comment>
<organism evidence="1 2">
    <name type="scientific">Heracleum sosnowskyi</name>
    <dbReference type="NCBI Taxonomy" id="360622"/>
    <lineage>
        <taxon>Eukaryota</taxon>
        <taxon>Viridiplantae</taxon>
        <taxon>Streptophyta</taxon>
        <taxon>Embryophyta</taxon>
        <taxon>Tracheophyta</taxon>
        <taxon>Spermatophyta</taxon>
        <taxon>Magnoliopsida</taxon>
        <taxon>eudicotyledons</taxon>
        <taxon>Gunneridae</taxon>
        <taxon>Pentapetalae</taxon>
        <taxon>asterids</taxon>
        <taxon>campanulids</taxon>
        <taxon>Apiales</taxon>
        <taxon>Apiaceae</taxon>
        <taxon>Apioideae</taxon>
        <taxon>apioid superclade</taxon>
        <taxon>Tordylieae</taxon>
        <taxon>Tordyliinae</taxon>
        <taxon>Heracleum</taxon>
    </lineage>
</organism>
<dbReference type="Proteomes" id="UP001237642">
    <property type="component" value="Unassembled WGS sequence"/>
</dbReference>
<gene>
    <name evidence="1" type="ORF">POM88_016956</name>
</gene>
<proteinExistence type="predicted"/>
<dbReference type="PANTHER" id="PTHR36892">
    <property type="entry name" value="OS01G0201800 PROTEIN"/>
    <property type="match status" value="1"/>
</dbReference>
<reference evidence="1" key="2">
    <citation type="submission" date="2023-05" db="EMBL/GenBank/DDBJ databases">
        <authorList>
            <person name="Schelkunov M.I."/>
        </authorList>
    </citation>
    <scope>NUCLEOTIDE SEQUENCE</scope>
    <source>
        <strain evidence="1">Hsosn_3</strain>
        <tissue evidence="1">Leaf</tissue>
    </source>
</reference>
<protein>
    <submittedName>
        <fullName evidence="1">Uncharacterized protein</fullName>
    </submittedName>
</protein>
<evidence type="ECO:0000313" key="1">
    <source>
        <dbReference type="EMBL" id="KAK1388778.1"/>
    </source>
</evidence>
<sequence length="1173" mass="130961">MERFSIREYTCQMRSVDVLKCWPFGPTKIEYIEAFLPTITVKKFKWWTDELDNELTEDLTCPVCFVFKAVSTQELNGHVGKCIVQLAKKENNEMKAKSRGPKKRSIVELFAVAPQVEKVYEDEDVDEDDDDLSNQDDHVKLSAFVQTRLNDKRKRKMKLRDVTLANVSMNLKKKRKNGLKKAREIEAGDISINHKDKLLASKQKCTLNSTRNITSSSHTLGYAKDLVYAISDQKKNQNLKCCSAGKRTKAAGPAKSTLGKQKSVYSFPGILKKHSKVDSGKKSTIDTFLDSSEANWCSINQSNRHVRFSSKDVILGRRMKSVPHDVASLEPNHSAEERDRCVPVNVNRSESTSSINRGDENDVSSFTEKQISDTCLCVEKLNFPRPHVVQEQLLHRPVSSNQVAYCSENLQWLDHGRKVASPDSSSAHPPEFFSMRKMAYKPSLTTPGGENMSVSSTSKAKMISQYRDGPRFNGTCFKDFVTPSPQASSSPHVDKGNWNGYGGVQILPESASEKYPGQILKYHPIPHLSPKELMRSICSPPEMEQRGLMHLGRPKNEDYIGLPLNSHGEYIQLQSSGKGGFNQMMRPAIFTDSSRTMAFCSELPSNQEDHILFSNYDDGPPPEKQCNFLSAKGQAKDNSNFMESFRLGTTSRNDASLDFLRESCHSIYPQKSGIELMNIPSQSNLNDQRWNHTNVTNVHRERHSDIVLGNGTQPTMRLMGKEFSIGKNYSNLHEGKNVWMDNQIMVHHDGDIISNESSRRHFQPDLMMRPGTGKNKKIASSSEIQINMLSQSVFQIVPPDSRFTSVAVGCQTNAVYENACRAFGGVPIPQPYPYYPPENSPAIFSKGSSSHEPFVCERESLPVNQQPVRASSSHNSYQNLSSNFVENCRKVSQPFSPSSAFKFPFLYNDLGEHAQPYNCQSSLKSMTPSLINTTQVNETMIGSFQIYSDAADSHQPRMSSNNFPKTRPVCCKTDASYMHNPLTIQSPLQNGLDLASVARPPPVRPRLLPTSTTNNKREYRLKFKERMKARVCVKDPHNKLTKKKLKSVYSSKPANLSTREILSGGDTTLKAIGDTEIDALERNETPGIHISGDVAKDVIRGLNAIQIGASKAKSGTALTGPVKLTAGAKHTFNPSDCLHGSNSKLTHSKVPFTALSISSAMPLESQPSKIYQL</sequence>